<comment type="caution">
    <text evidence="2">The sequence shown here is derived from an EMBL/GenBank/DDBJ whole genome shotgun (WGS) entry which is preliminary data.</text>
</comment>
<evidence type="ECO:0000313" key="3">
    <source>
        <dbReference type="Proteomes" id="UP001189429"/>
    </source>
</evidence>
<dbReference type="EMBL" id="CAUYUJ010002081">
    <property type="protein sequence ID" value="CAK0799105.1"/>
    <property type="molecule type" value="Genomic_DNA"/>
</dbReference>
<keyword evidence="3" id="KW-1185">Reference proteome</keyword>
<proteinExistence type="predicted"/>
<feature type="signal peptide" evidence="1">
    <location>
        <begin position="1"/>
        <end position="20"/>
    </location>
</feature>
<reference evidence="2" key="1">
    <citation type="submission" date="2023-10" db="EMBL/GenBank/DDBJ databases">
        <authorList>
            <person name="Chen Y."/>
            <person name="Shah S."/>
            <person name="Dougan E. K."/>
            <person name="Thang M."/>
            <person name="Chan C."/>
        </authorList>
    </citation>
    <scope>NUCLEOTIDE SEQUENCE [LARGE SCALE GENOMIC DNA]</scope>
</reference>
<sequence length="253" mass="26647">MAKAAFLLLVAASLLSVGASAPHGRLAWGGGQVHRRLSESITDACLDVCPGLSDFLAAVDSSAEPYITPSNWSNWYQPYKTMIDIYCDYESAVQCFVDELSTCSNSSAAWGIILMAPKLKCICGTCPGGETAWAKFLALASGFRPNDPGMVDTTTLADGTDTAGADDGNFDRDSSCAVYTVFFCANEYATDCGATLDGLNEDAGAILQEWNVKFFELESECTVDVVGSCGPFGLGWIAASLAPVMAALEFVAA</sequence>
<evidence type="ECO:0000313" key="2">
    <source>
        <dbReference type="EMBL" id="CAK0799105.1"/>
    </source>
</evidence>
<evidence type="ECO:0000256" key="1">
    <source>
        <dbReference type="SAM" id="SignalP"/>
    </source>
</evidence>
<organism evidence="2 3">
    <name type="scientific">Prorocentrum cordatum</name>
    <dbReference type="NCBI Taxonomy" id="2364126"/>
    <lineage>
        <taxon>Eukaryota</taxon>
        <taxon>Sar</taxon>
        <taxon>Alveolata</taxon>
        <taxon>Dinophyceae</taxon>
        <taxon>Prorocentrales</taxon>
        <taxon>Prorocentraceae</taxon>
        <taxon>Prorocentrum</taxon>
    </lineage>
</organism>
<name>A0ABN9Q0G0_9DINO</name>
<keyword evidence="1" id="KW-0732">Signal</keyword>
<protein>
    <submittedName>
        <fullName evidence="2">Uncharacterized protein</fullName>
    </submittedName>
</protein>
<feature type="chain" id="PRO_5047480302" evidence="1">
    <location>
        <begin position="21"/>
        <end position="253"/>
    </location>
</feature>
<accession>A0ABN9Q0G0</accession>
<gene>
    <name evidence="2" type="ORF">PCOR1329_LOCUS7652</name>
</gene>
<dbReference type="Proteomes" id="UP001189429">
    <property type="component" value="Unassembled WGS sequence"/>
</dbReference>